<feature type="domain" description="Thioredoxin" evidence="1">
    <location>
        <begin position="73"/>
        <end position="239"/>
    </location>
</feature>
<protein>
    <submittedName>
        <fullName evidence="2">Lipoprotein thiredoxin</fullName>
    </submittedName>
</protein>
<dbReference type="PANTHER" id="PTHR42852">
    <property type="entry name" value="THIOL:DISULFIDE INTERCHANGE PROTEIN DSBE"/>
    <property type="match status" value="1"/>
</dbReference>
<evidence type="ECO:0000259" key="1">
    <source>
        <dbReference type="PROSITE" id="PS51352"/>
    </source>
</evidence>
<keyword evidence="2" id="KW-0449">Lipoprotein</keyword>
<dbReference type="InterPro" id="IPR036249">
    <property type="entry name" value="Thioredoxin-like_sf"/>
</dbReference>
<dbReference type="Pfam" id="PF08534">
    <property type="entry name" value="Redoxin"/>
    <property type="match status" value="1"/>
</dbReference>
<dbReference type="Gene3D" id="3.40.30.10">
    <property type="entry name" value="Glutaredoxin"/>
    <property type="match status" value="1"/>
</dbReference>
<dbReference type="SUPFAM" id="SSF52833">
    <property type="entry name" value="Thioredoxin-like"/>
    <property type="match status" value="1"/>
</dbReference>
<organism evidence="2">
    <name type="scientific">uncultured Sulfurovum sp</name>
    <dbReference type="NCBI Taxonomy" id="269237"/>
    <lineage>
        <taxon>Bacteria</taxon>
        <taxon>Pseudomonadati</taxon>
        <taxon>Campylobacterota</taxon>
        <taxon>Epsilonproteobacteria</taxon>
        <taxon>Campylobacterales</taxon>
        <taxon>Sulfurovaceae</taxon>
        <taxon>Sulfurovum</taxon>
        <taxon>environmental samples</taxon>
    </lineage>
</organism>
<sequence>MNHKFYFLLVTLLFILSACEEKTNSQKNHPESDTKTINIEEKVLSEEVTLEEKEESTLDMVFHALEKRITTALKQTKEAPKKEPIPVIEYSYTFKDLKEQENILDISNDIYNFKNIQQPIIIMNVMATWCPPCRGQIPHLSKLQQKFKENIFVMASLVHDDISTEALNKFIIAQKMLFYVSVTQEENLKFLNILTPKLALSEDFPMPLTIVFVKGKYFTHYEGMIPEEMIESDINQLLTKITN</sequence>
<reference evidence="2" key="1">
    <citation type="submission" date="2020-01" db="EMBL/GenBank/DDBJ databases">
        <authorList>
            <person name="Meier V. D."/>
            <person name="Meier V D."/>
        </authorList>
    </citation>
    <scope>NUCLEOTIDE SEQUENCE</scope>
    <source>
        <strain evidence="2">HLG_WM_MAG_04</strain>
    </source>
</reference>
<dbReference type="InterPro" id="IPR013740">
    <property type="entry name" value="Redoxin"/>
</dbReference>
<accession>A0A6S6RX55</accession>
<dbReference type="EMBL" id="CACVAX010000005">
    <property type="protein sequence ID" value="CAA6801620.1"/>
    <property type="molecule type" value="Genomic_DNA"/>
</dbReference>
<dbReference type="InterPro" id="IPR050553">
    <property type="entry name" value="Thioredoxin_ResA/DsbE_sf"/>
</dbReference>
<dbReference type="InterPro" id="IPR013766">
    <property type="entry name" value="Thioredoxin_domain"/>
</dbReference>
<dbReference type="CDD" id="cd02966">
    <property type="entry name" value="TlpA_like_family"/>
    <property type="match status" value="1"/>
</dbReference>
<dbReference type="PROSITE" id="PS51257">
    <property type="entry name" value="PROKAR_LIPOPROTEIN"/>
    <property type="match status" value="1"/>
</dbReference>
<dbReference type="AlphaFoldDB" id="A0A6S6RX55"/>
<dbReference type="PROSITE" id="PS51352">
    <property type="entry name" value="THIOREDOXIN_2"/>
    <property type="match status" value="1"/>
</dbReference>
<evidence type="ECO:0000313" key="2">
    <source>
        <dbReference type="EMBL" id="CAA6801620.1"/>
    </source>
</evidence>
<dbReference type="PANTHER" id="PTHR42852:SF17">
    <property type="entry name" value="THIOREDOXIN-LIKE PROTEIN HI_1115"/>
    <property type="match status" value="1"/>
</dbReference>
<name>A0A6S6RX55_9BACT</name>
<gene>
    <name evidence="2" type="ORF">HELGO_WM10211</name>
</gene>
<dbReference type="GO" id="GO:0016491">
    <property type="term" value="F:oxidoreductase activity"/>
    <property type="evidence" value="ECO:0007669"/>
    <property type="project" value="InterPro"/>
</dbReference>
<proteinExistence type="predicted"/>